<evidence type="ECO:0000256" key="1">
    <source>
        <dbReference type="ARBA" id="ARBA00004651"/>
    </source>
</evidence>
<dbReference type="GO" id="GO:0005886">
    <property type="term" value="C:plasma membrane"/>
    <property type="evidence" value="ECO:0007669"/>
    <property type="project" value="UniProtKB-SubCell"/>
</dbReference>
<accession>A0A9D1AEH9</accession>
<dbReference type="InterPro" id="IPR025720">
    <property type="entry name" value="RibU"/>
</dbReference>
<name>A0A9D1AEH9_9FIRM</name>
<feature type="transmembrane region" description="Helical" evidence="8">
    <location>
        <begin position="153"/>
        <end position="175"/>
    </location>
</feature>
<evidence type="ECO:0000256" key="3">
    <source>
        <dbReference type="ARBA" id="ARBA00022448"/>
    </source>
</evidence>
<evidence type="ECO:0000256" key="5">
    <source>
        <dbReference type="ARBA" id="ARBA00022692"/>
    </source>
</evidence>
<evidence type="ECO:0000256" key="8">
    <source>
        <dbReference type="SAM" id="Phobius"/>
    </source>
</evidence>
<keyword evidence="4" id="KW-1003">Cell membrane</keyword>
<feature type="transmembrane region" description="Helical" evidence="8">
    <location>
        <begin position="50"/>
        <end position="74"/>
    </location>
</feature>
<dbReference type="GO" id="GO:0032217">
    <property type="term" value="F:riboflavin transmembrane transporter activity"/>
    <property type="evidence" value="ECO:0007669"/>
    <property type="project" value="InterPro"/>
</dbReference>
<gene>
    <name evidence="9" type="ORF">IAB31_12745</name>
</gene>
<keyword evidence="6 8" id="KW-1133">Transmembrane helix</keyword>
<comment type="similarity">
    <text evidence="2">Belongs to the prokaryotic riboflavin transporter (P-RFT) (TC 2.A.87) family.</text>
</comment>
<organism evidence="9 10">
    <name type="scientific">Candidatus Choladousia intestinavium</name>
    <dbReference type="NCBI Taxonomy" id="2840727"/>
    <lineage>
        <taxon>Bacteria</taxon>
        <taxon>Bacillati</taxon>
        <taxon>Bacillota</taxon>
        <taxon>Clostridia</taxon>
        <taxon>Lachnospirales</taxon>
        <taxon>Lachnospiraceae</taxon>
        <taxon>Lachnospiraceae incertae sedis</taxon>
        <taxon>Candidatus Choladousia</taxon>
    </lineage>
</organism>
<dbReference type="Pfam" id="PF12822">
    <property type="entry name" value="ECF_trnsprt"/>
    <property type="match status" value="1"/>
</dbReference>
<feature type="transmembrane region" description="Helical" evidence="8">
    <location>
        <begin position="86"/>
        <end position="109"/>
    </location>
</feature>
<evidence type="ECO:0000313" key="10">
    <source>
        <dbReference type="Proteomes" id="UP000886757"/>
    </source>
</evidence>
<evidence type="ECO:0000256" key="2">
    <source>
        <dbReference type="ARBA" id="ARBA00005540"/>
    </source>
</evidence>
<dbReference type="Gene3D" id="1.10.1760.20">
    <property type="match status" value="1"/>
</dbReference>
<comment type="subcellular location">
    <subcellularLocation>
        <location evidence="1">Cell membrane</location>
        <topology evidence="1">Multi-pass membrane protein</topology>
    </subcellularLocation>
</comment>
<keyword evidence="5 8" id="KW-0812">Transmembrane</keyword>
<sequence>MGTGLLQAVGDNVQFVLVCAVVIAAIILVSHFLEVKVLKDNIATVGKVKYITVCGMLGALAMILHIFDFPLVFLAPEFYKLDLGEIPAMIGGFALGPVGGVVIELVKILLKLVVKGTSTAFVGDLANFVVGCSFVVPASIVYHMKKTKKTAKLALFTGTVCITVFGTVFNAVYLLPAFATLYGMPLDTIIGMGTAINPAISGVWSFVLLAVSPLNLIKGILISVPTMVLYKRISRVLLNVAQEDTGRRRSQPQA</sequence>
<feature type="transmembrane region" description="Helical" evidence="8">
    <location>
        <begin position="195"/>
        <end position="217"/>
    </location>
</feature>
<evidence type="ECO:0000256" key="7">
    <source>
        <dbReference type="ARBA" id="ARBA00023136"/>
    </source>
</evidence>
<protein>
    <submittedName>
        <fullName evidence="9">ECF transporter S component</fullName>
    </submittedName>
</protein>
<evidence type="ECO:0000256" key="4">
    <source>
        <dbReference type="ARBA" id="ARBA00022475"/>
    </source>
</evidence>
<dbReference type="AlphaFoldDB" id="A0A9D1AEH9"/>
<keyword evidence="7 8" id="KW-0472">Membrane</keyword>
<keyword evidence="3" id="KW-0813">Transport</keyword>
<reference evidence="9" key="1">
    <citation type="submission" date="2020-10" db="EMBL/GenBank/DDBJ databases">
        <authorList>
            <person name="Gilroy R."/>
        </authorList>
    </citation>
    <scope>NUCLEOTIDE SEQUENCE</scope>
    <source>
        <strain evidence="9">ChiSjej4B22-8148</strain>
    </source>
</reference>
<dbReference type="Proteomes" id="UP000886757">
    <property type="component" value="Unassembled WGS sequence"/>
</dbReference>
<evidence type="ECO:0000313" key="9">
    <source>
        <dbReference type="EMBL" id="HIR14777.1"/>
    </source>
</evidence>
<reference evidence="9" key="2">
    <citation type="journal article" date="2021" name="PeerJ">
        <title>Extensive microbial diversity within the chicken gut microbiome revealed by metagenomics and culture.</title>
        <authorList>
            <person name="Gilroy R."/>
            <person name="Ravi A."/>
            <person name="Getino M."/>
            <person name="Pursley I."/>
            <person name="Horton D.L."/>
            <person name="Alikhan N.F."/>
            <person name="Baker D."/>
            <person name="Gharbi K."/>
            <person name="Hall N."/>
            <person name="Watson M."/>
            <person name="Adriaenssens E.M."/>
            <person name="Foster-Nyarko E."/>
            <person name="Jarju S."/>
            <person name="Secka A."/>
            <person name="Antonio M."/>
            <person name="Oren A."/>
            <person name="Chaudhuri R.R."/>
            <person name="La Ragione R."/>
            <person name="Hildebrand F."/>
            <person name="Pallen M.J."/>
        </authorList>
    </citation>
    <scope>NUCLEOTIDE SEQUENCE</scope>
    <source>
        <strain evidence="9">ChiSjej4B22-8148</strain>
    </source>
</reference>
<dbReference type="InterPro" id="IPR024529">
    <property type="entry name" value="ECF_trnsprt_substrate-spec"/>
</dbReference>
<proteinExistence type="inferred from homology"/>
<dbReference type="PANTHER" id="PTHR38438:SF1">
    <property type="entry name" value="RIBOFLAVIN TRANSPORTER RIBU"/>
    <property type="match status" value="1"/>
</dbReference>
<comment type="caution">
    <text evidence="9">The sequence shown here is derived from an EMBL/GenBank/DDBJ whole genome shotgun (WGS) entry which is preliminary data.</text>
</comment>
<evidence type="ECO:0000256" key="6">
    <source>
        <dbReference type="ARBA" id="ARBA00022989"/>
    </source>
</evidence>
<feature type="transmembrane region" description="Helical" evidence="8">
    <location>
        <begin position="12"/>
        <end position="30"/>
    </location>
</feature>
<dbReference type="PANTHER" id="PTHR38438">
    <property type="entry name" value="RIBOFLAVIN TRANSPORTER RIBU"/>
    <property type="match status" value="1"/>
</dbReference>
<dbReference type="EMBL" id="DVGK01000148">
    <property type="protein sequence ID" value="HIR14777.1"/>
    <property type="molecule type" value="Genomic_DNA"/>
</dbReference>